<feature type="compositionally biased region" description="Polar residues" evidence="1">
    <location>
        <begin position="1"/>
        <end position="11"/>
    </location>
</feature>
<evidence type="ECO:0000313" key="3">
    <source>
        <dbReference type="Proteomes" id="UP000494363"/>
    </source>
</evidence>
<protein>
    <submittedName>
        <fullName evidence="2">Uncharacterized protein</fullName>
    </submittedName>
</protein>
<evidence type="ECO:0000313" key="2">
    <source>
        <dbReference type="EMBL" id="CAB3758663.1"/>
    </source>
</evidence>
<sequence length="81" mass="8845">METVTIRITDTNGRDKGAMPVGIERRADGTVWVVHHAGEQYVASGKAGTNVRTGKPVTEYQARGDALRLWLADDLSFADED</sequence>
<dbReference type="RefSeq" id="WP_175227621.1">
    <property type="nucleotide sequence ID" value="NZ_CADIKH010000014.1"/>
</dbReference>
<reference evidence="2 3" key="1">
    <citation type="submission" date="2020-04" db="EMBL/GenBank/DDBJ databases">
        <authorList>
            <person name="De Canck E."/>
        </authorList>
    </citation>
    <scope>NUCLEOTIDE SEQUENCE [LARGE SCALE GENOMIC DNA]</scope>
    <source>
        <strain evidence="2 3">LMG 29542</strain>
    </source>
</reference>
<keyword evidence="3" id="KW-1185">Reference proteome</keyword>
<accession>A0A6J5DXD9</accession>
<dbReference type="EMBL" id="CADIKH010000014">
    <property type="protein sequence ID" value="CAB3758663.1"/>
    <property type="molecule type" value="Genomic_DNA"/>
</dbReference>
<organism evidence="2 3">
    <name type="scientific">Paraburkholderia humisilvae</name>
    <dbReference type="NCBI Taxonomy" id="627669"/>
    <lineage>
        <taxon>Bacteria</taxon>
        <taxon>Pseudomonadati</taxon>
        <taxon>Pseudomonadota</taxon>
        <taxon>Betaproteobacteria</taxon>
        <taxon>Burkholderiales</taxon>
        <taxon>Burkholderiaceae</taxon>
        <taxon>Paraburkholderia</taxon>
    </lineage>
</organism>
<name>A0A6J5DXD9_9BURK</name>
<dbReference type="AlphaFoldDB" id="A0A6J5DXD9"/>
<proteinExistence type="predicted"/>
<evidence type="ECO:0000256" key="1">
    <source>
        <dbReference type="SAM" id="MobiDB-lite"/>
    </source>
</evidence>
<dbReference type="Proteomes" id="UP000494363">
    <property type="component" value="Unassembled WGS sequence"/>
</dbReference>
<gene>
    <name evidence="2" type="ORF">LMG29542_03399</name>
</gene>
<feature type="region of interest" description="Disordered" evidence="1">
    <location>
        <begin position="1"/>
        <end position="20"/>
    </location>
</feature>